<dbReference type="CDD" id="cd06261">
    <property type="entry name" value="TM_PBP2"/>
    <property type="match status" value="1"/>
</dbReference>
<dbReference type="InterPro" id="IPR050366">
    <property type="entry name" value="BP-dependent_transpt_permease"/>
</dbReference>
<protein>
    <submittedName>
        <fullName evidence="12">ABC transporter permease</fullName>
    </submittedName>
</protein>
<evidence type="ECO:0000256" key="7">
    <source>
        <dbReference type="ARBA" id="ARBA00022989"/>
    </source>
</evidence>
<feature type="transmembrane region" description="Helical" evidence="9">
    <location>
        <begin position="39"/>
        <end position="61"/>
    </location>
</feature>
<comment type="similarity">
    <text evidence="9">Belongs to the binding-protein-dependent transport system permease family.</text>
</comment>
<evidence type="ECO:0000259" key="10">
    <source>
        <dbReference type="PROSITE" id="PS50928"/>
    </source>
</evidence>
<name>A0A378L7E8_9GAMM</name>
<dbReference type="GO" id="GO:0015833">
    <property type="term" value="P:peptide transport"/>
    <property type="evidence" value="ECO:0007669"/>
    <property type="project" value="UniProtKB-KW"/>
</dbReference>
<keyword evidence="3" id="KW-1003">Cell membrane</keyword>
<dbReference type="Proteomes" id="UP000255110">
    <property type="component" value="Unassembled WGS sequence"/>
</dbReference>
<comment type="subcellular location">
    <subcellularLocation>
        <location evidence="1 9">Cell membrane</location>
        <topology evidence="1 9">Multi-pass membrane protein</topology>
    </subcellularLocation>
</comment>
<sequence length="482" mass="53891">MQRSGTRVYHIESPGSAALHPGYIGYIKGRIENKMTFEFLWTDKCFLTLLALSVLVILLGLRKQHIRRSFTLILHRPIAVSAGIVLLFFITIGVLDSIHFTSVNNEAETSATVLDRILAPIDEITEKTYSAPLALRQFISETILVNGVVKQIFPLLVYPSKRIKNEVERNEFIKSSIWDALKCGILAAFFIGIISVFVRYVRRLKPFYALSPTSLSTLITLSLLTFFIVLGYELSRTFHVLGTGQIGQDIFYFTIKSIRTGLVIGLLTTLFMLPLALFLGVVAGYFGGLADDLIQYVYTTLSSIPGVLLITASVLSLQIYITNHPEQFTTLAQSADARLLALCFILGVTSWTNLCRLLRAESLKLREVDYVQAARALGSNWFTIIRKHLLPNVMHIVVITLVLDFSFLVMAEALLSYVGVGVSPMTISWGNMINSARLELARNPVIWWPMLAAFVFMFLLVLAINLFADAVRDAFDPHQSQV</sequence>
<dbReference type="PROSITE" id="PS50928">
    <property type="entry name" value="ABC_TM1"/>
    <property type="match status" value="1"/>
</dbReference>
<dbReference type="InterPro" id="IPR000515">
    <property type="entry name" value="MetI-like"/>
</dbReference>
<feature type="transmembrane region" description="Helical" evidence="9">
    <location>
        <begin position="445"/>
        <end position="468"/>
    </location>
</feature>
<dbReference type="InterPro" id="IPR035906">
    <property type="entry name" value="MetI-like_sf"/>
</dbReference>
<dbReference type="Proteomes" id="UP000054820">
    <property type="component" value="Unassembled WGS sequence"/>
</dbReference>
<reference evidence="12 14" key="2">
    <citation type="submission" date="2018-06" db="EMBL/GenBank/DDBJ databases">
        <authorList>
            <consortium name="Pathogen Informatics"/>
            <person name="Doyle S."/>
        </authorList>
    </citation>
    <scope>NUCLEOTIDE SEQUENCE [LARGE SCALE GENOMIC DNA]</scope>
    <source>
        <strain evidence="12 14">NCTC11991</strain>
    </source>
</reference>
<keyword evidence="13" id="KW-1185">Reference proteome</keyword>
<evidence type="ECO:0000256" key="2">
    <source>
        <dbReference type="ARBA" id="ARBA00022448"/>
    </source>
</evidence>
<dbReference type="Gene3D" id="1.10.3720.10">
    <property type="entry name" value="MetI-like"/>
    <property type="match status" value="1"/>
</dbReference>
<keyword evidence="4 9" id="KW-0812">Transmembrane</keyword>
<feature type="transmembrane region" description="Helical" evidence="9">
    <location>
        <begin position="262"/>
        <end position="286"/>
    </location>
</feature>
<dbReference type="EMBL" id="LNYZ01000013">
    <property type="protein sequence ID" value="KTD77500.1"/>
    <property type="molecule type" value="Genomic_DNA"/>
</dbReference>
<dbReference type="EMBL" id="UGOY01000001">
    <property type="protein sequence ID" value="STY22644.1"/>
    <property type="molecule type" value="Genomic_DNA"/>
</dbReference>
<keyword evidence="6" id="KW-0653">Protein transport</keyword>
<dbReference type="Pfam" id="PF00528">
    <property type="entry name" value="BPD_transp_1"/>
    <property type="match status" value="1"/>
</dbReference>
<evidence type="ECO:0000256" key="5">
    <source>
        <dbReference type="ARBA" id="ARBA00022856"/>
    </source>
</evidence>
<feature type="transmembrane region" description="Helical" evidence="9">
    <location>
        <begin position="73"/>
        <end position="95"/>
    </location>
</feature>
<dbReference type="GO" id="GO:0015031">
    <property type="term" value="P:protein transport"/>
    <property type="evidence" value="ECO:0007669"/>
    <property type="project" value="UniProtKB-KW"/>
</dbReference>
<dbReference type="AlphaFoldDB" id="A0A378L7E8"/>
<dbReference type="GO" id="GO:0005886">
    <property type="term" value="C:plasma membrane"/>
    <property type="evidence" value="ECO:0007669"/>
    <property type="project" value="UniProtKB-SubCell"/>
</dbReference>
<keyword evidence="8 9" id="KW-0472">Membrane</keyword>
<gene>
    <name evidence="12" type="primary">gsiD</name>
    <name evidence="11" type="ORF">Lstg_1857</name>
    <name evidence="12" type="ORF">NCTC11991_01233</name>
</gene>
<evidence type="ECO:0000256" key="8">
    <source>
        <dbReference type="ARBA" id="ARBA00023136"/>
    </source>
</evidence>
<organism evidence="12 14">
    <name type="scientific">Legionella steigerwaltii</name>
    <dbReference type="NCBI Taxonomy" id="460"/>
    <lineage>
        <taxon>Bacteria</taxon>
        <taxon>Pseudomonadati</taxon>
        <taxon>Pseudomonadota</taxon>
        <taxon>Gammaproteobacteria</taxon>
        <taxon>Legionellales</taxon>
        <taxon>Legionellaceae</taxon>
        <taxon>Legionella</taxon>
    </lineage>
</organism>
<proteinExistence type="inferred from homology"/>
<feature type="transmembrane region" description="Helical" evidence="9">
    <location>
        <begin position="298"/>
        <end position="319"/>
    </location>
</feature>
<dbReference type="GO" id="GO:0055085">
    <property type="term" value="P:transmembrane transport"/>
    <property type="evidence" value="ECO:0007669"/>
    <property type="project" value="InterPro"/>
</dbReference>
<evidence type="ECO:0000256" key="6">
    <source>
        <dbReference type="ARBA" id="ARBA00022927"/>
    </source>
</evidence>
<evidence type="ECO:0000313" key="11">
    <source>
        <dbReference type="EMBL" id="KTD77500.1"/>
    </source>
</evidence>
<evidence type="ECO:0000256" key="1">
    <source>
        <dbReference type="ARBA" id="ARBA00004651"/>
    </source>
</evidence>
<feature type="transmembrane region" description="Helical" evidence="9">
    <location>
        <begin position="389"/>
        <end position="408"/>
    </location>
</feature>
<keyword evidence="2 9" id="KW-0813">Transport</keyword>
<evidence type="ECO:0000313" key="13">
    <source>
        <dbReference type="Proteomes" id="UP000054820"/>
    </source>
</evidence>
<feature type="transmembrane region" description="Helical" evidence="9">
    <location>
        <begin position="339"/>
        <end position="358"/>
    </location>
</feature>
<feature type="domain" description="ABC transmembrane type-1" evidence="10">
    <location>
        <begin position="258"/>
        <end position="468"/>
    </location>
</feature>
<evidence type="ECO:0000256" key="3">
    <source>
        <dbReference type="ARBA" id="ARBA00022475"/>
    </source>
</evidence>
<evidence type="ECO:0000256" key="9">
    <source>
        <dbReference type="RuleBase" id="RU363032"/>
    </source>
</evidence>
<dbReference type="SUPFAM" id="SSF161098">
    <property type="entry name" value="MetI-like"/>
    <property type="match status" value="1"/>
</dbReference>
<feature type="transmembrane region" description="Helical" evidence="9">
    <location>
        <begin position="213"/>
        <end position="232"/>
    </location>
</feature>
<dbReference type="PANTHER" id="PTHR43386:SF24">
    <property type="entry name" value="OLIGOPEPTIDE TRANSPORT SYSTEM PERMEASE PROTEIN AMID"/>
    <property type="match status" value="1"/>
</dbReference>
<evidence type="ECO:0000313" key="12">
    <source>
        <dbReference type="EMBL" id="STY22644.1"/>
    </source>
</evidence>
<dbReference type="STRING" id="460.Lstg_1857"/>
<feature type="transmembrane region" description="Helical" evidence="9">
    <location>
        <begin position="177"/>
        <end position="201"/>
    </location>
</feature>
<dbReference type="PANTHER" id="PTHR43386">
    <property type="entry name" value="OLIGOPEPTIDE TRANSPORT SYSTEM PERMEASE PROTEIN APPC"/>
    <property type="match status" value="1"/>
</dbReference>
<keyword evidence="7 9" id="KW-1133">Transmembrane helix</keyword>
<evidence type="ECO:0000256" key="4">
    <source>
        <dbReference type="ARBA" id="ARBA00022692"/>
    </source>
</evidence>
<keyword evidence="5" id="KW-0571">Peptide transport</keyword>
<reference evidence="11 13" key="1">
    <citation type="submission" date="2015-11" db="EMBL/GenBank/DDBJ databases">
        <title>Genomic analysis of 38 Legionella species identifies large and diverse effector repertoires.</title>
        <authorList>
            <person name="Burstein D."/>
            <person name="Amaro F."/>
            <person name="Zusman T."/>
            <person name="Lifshitz Z."/>
            <person name="Cohen O."/>
            <person name="Gilbert J.A."/>
            <person name="Pupko T."/>
            <person name="Shuman H.A."/>
            <person name="Segal G."/>
        </authorList>
    </citation>
    <scope>NUCLEOTIDE SEQUENCE [LARGE SCALE GENOMIC DNA]</scope>
    <source>
        <strain evidence="11 13">SC-18-C9</strain>
    </source>
</reference>
<accession>A0A378L7E8</accession>
<evidence type="ECO:0000313" key="14">
    <source>
        <dbReference type="Proteomes" id="UP000255110"/>
    </source>
</evidence>